<comment type="caution">
    <text evidence="3">The sequence shown here is derived from an EMBL/GenBank/DDBJ whole genome shotgun (WGS) entry which is preliminary data.</text>
</comment>
<organism evidence="3 4">
    <name type="scientific">Trema orientale</name>
    <name type="common">Charcoal tree</name>
    <name type="synonym">Celtis orientalis</name>
    <dbReference type="NCBI Taxonomy" id="63057"/>
    <lineage>
        <taxon>Eukaryota</taxon>
        <taxon>Viridiplantae</taxon>
        <taxon>Streptophyta</taxon>
        <taxon>Embryophyta</taxon>
        <taxon>Tracheophyta</taxon>
        <taxon>Spermatophyta</taxon>
        <taxon>Magnoliopsida</taxon>
        <taxon>eudicotyledons</taxon>
        <taxon>Gunneridae</taxon>
        <taxon>Pentapetalae</taxon>
        <taxon>rosids</taxon>
        <taxon>fabids</taxon>
        <taxon>Rosales</taxon>
        <taxon>Cannabaceae</taxon>
        <taxon>Trema</taxon>
    </lineage>
</organism>
<dbReference type="Proteomes" id="UP000237000">
    <property type="component" value="Unassembled WGS sequence"/>
</dbReference>
<dbReference type="EMBL" id="JXTC01000390">
    <property type="protein sequence ID" value="PON58070.1"/>
    <property type="molecule type" value="Genomic_DNA"/>
</dbReference>
<evidence type="ECO:0000256" key="2">
    <source>
        <dbReference type="SAM" id="SignalP"/>
    </source>
</evidence>
<keyword evidence="4" id="KW-1185">Reference proteome</keyword>
<feature type="compositionally biased region" description="Basic and acidic residues" evidence="1">
    <location>
        <begin position="73"/>
        <end position="86"/>
    </location>
</feature>
<protein>
    <recommendedName>
        <fullName evidence="5">Transmembrane protein</fullName>
    </recommendedName>
</protein>
<dbReference type="OrthoDB" id="10331178at2759"/>
<keyword evidence="2" id="KW-0732">Signal</keyword>
<dbReference type="InParanoid" id="A0A2P5CAI5"/>
<proteinExistence type="predicted"/>
<reference evidence="4" key="1">
    <citation type="submission" date="2016-06" db="EMBL/GenBank/DDBJ databases">
        <title>Parallel loss of symbiosis genes in relatives of nitrogen-fixing non-legume Parasponia.</title>
        <authorList>
            <person name="Van Velzen R."/>
            <person name="Holmer R."/>
            <person name="Bu F."/>
            <person name="Rutten L."/>
            <person name="Van Zeijl A."/>
            <person name="Liu W."/>
            <person name="Santuari L."/>
            <person name="Cao Q."/>
            <person name="Sharma T."/>
            <person name="Shen D."/>
            <person name="Roswanjaya Y."/>
            <person name="Wardhani T."/>
            <person name="Kalhor M.S."/>
            <person name="Jansen J."/>
            <person name="Van den Hoogen J."/>
            <person name="Gungor B."/>
            <person name="Hartog M."/>
            <person name="Hontelez J."/>
            <person name="Verver J."/>
            <person name="Yang W.-C."/>
            <person name="Schijlen E."/>
            <person name="Repin R."/>
            <person name="Schilthuizen M."/>
            <person name="Schranz E."/>
            <person name="Heidstra R."/>
            <person name="Miyata K."/>
            <person name="Fedorova E."/>
            <person name="Kohlen W."/>
            <person name="Bisseling T."/>
            <person name="Smit S."/>
            <person name="Geurts R."/>
        </authorList>
    </citation>
    <scope>NUCLEOTIDE SEQUENCE [LARGE SCALE GENOMIC DNA]</scope>
    <source>
        <strain evidence="4">cv. RG33-2</strain>
    </source>
</reference>
<accession>A0A2P5CAI5</accession>
<evidence type="ECO:0008006" key="5">
    <source>
        <dbReference type="Google" id="ProtNLM"/>
    </source>
</evidence>
<feature type="signal peptide" evidence="2">
    <location>
        <begin position="1"/>
        <end position="28"/>
    </location>
</feature>
<dbReference type="AlphaFoldDB" id="A0A2P5CAI5"/>
<feature type="chain" id="PRO_5015196845" description="Transmembrane protein" evidence="2">
    <location>
        <begin position="29"/>
        <end position="86"/>
    </location>
</feature>
<sequence>MAERARTLRFGAVLLLLLLSFAFCGTEARGSNAVKWAGSPWGGTGLRTIKHSGPSPGGPGHRSRNNGRLLRVQIKESVTRSEGEGH</sequence>
<evidence type="ECO:0000313" key="3">
    <source>
        <dbReference type="EMBL" id="PON58070.1"/>
    </source>
</evidence>
<evidence type="ECO:0000313" key="4">
    <source>
        <dbReference type="Proteomes" id="UP000237000"/>
    </source>
</evidence>
<gene>
    <name evidence="3" type="ORF">TorRG33x02_292050</name>
</gene>
<feature type="region of interest" description="Disordered" evidence="1">
    <location>
        <begin position="45"/>
        <end position="86"/>
    </location>
</feature>
<evidence type="ECO:0000256" key="1">
    <source>
        <dbReference type="SAM" id="MobiDB-lite"/>
    </source>
</evidence>
<name>A0A2P5CAI5_TREOI</name>